<gene>
    <name evidence="1" type="ORF">GXY_01991</name>
</gene>
<proteinExistence type="predicted"/>
<name>D5QBA5_NOVHA</name>
<reference evidence="1 2" key="1">
    <citation type="journal article" date="2010" name="J. Bacteriol.">
        <title>Genome sequence of a cellulose-producing bacterium, Gluconacetobacter hansenii ATCC 23769.</title>
        <authorList>
            <person name="Iyer P.R."/>
            <person name="Geib S.M."/>
            <person name="Catchmark J."/>
            <person name="Kao T.H."/>
            <person name="Tien M."/>
        </authorList>
    </citation>
    <scope>NUCLEOTIDE SEQUENCE [LARGE SCALE GENOMIC DNA]</scope>
    <source>
        <strain evidence="1 2">ATCC 23769</strain>
    </source>
</reference>
<comment type="caution">
    <text evidence="1">The sequence shown here is derived from an EMBL/GenBank/DDBJ whole genome shotgun (WGS) entry which is preliminary data.</text>
</comment>
<evidence type="ECO:0000313" key="1">
    <source>
        <dbReference type="EMBL" id="EFG85591.1"/>
    </source>
</evidence>
<dbReference type="EMBL" id="ADTV01000004">
    <property type="protein sequence ID" value="EFG85591.1"/>
    <property type="molecule type" value="Genomic_DNA"/>
</dbReference>
<dbReference type="AlphaFoldDB" id="D5QBA5"/>
<dbReference type="Proteomes" id="UP000006468">
    <property type="component" value="Chromosome"/>
</dbReference>
<accession>D5QBA5</accession>
<organism evidence="1 2">
    <name type="scientific">Novacetimonas hansenii ATCC 23769</name>
    <dbReference type="NCBI Taxonomy" id="714995"/>
    <lineage>
        <taxon>Bacteria</taxon>
        <taxon>Pseudomonadati</taxon>
        <taxon>Pseudomonadota</taxon>
        <taxon>Alphaproteobacteria</taxon>
        <taxon>Acetobacterales</taxon>
        <taxon>Acetobacteraceae</taxon>
        <taxon>Novacetimonas</taxon>
    </lineage>
</organism>
<dbReference type="HOGENOM" id="CLU_2232968_0_0_5"/>
<evidence type="ECO:0000313" key="2">
    <source>
        <dbReference type="Proteomes" id="UP000006468"/>
    </source>
</evidence>
<sequence>MTYPDARIGDDLDIRGRGRIAPYRISRPVSAPCHVICDTRHLSCFLYRLRFYIAPDIFQVPWATSGNDAVTPQSLPQKVRSGGQDHGGHCMGRMCAALTPRPYSV</sequence>
<protein>
    <submittedName>
        <fullName evidence="1">Uncharacterized protein</fullName>
    </submittedName>
</protein>